<dbReference type="GO" id="GO:0006457">
    <property type="term" value="P:protein folding"/>
    <property type="evidence" value="ECO:0007669"/>
    <property type="project" value="InterPro"/>
</dbReference>
<dbReference type="PATRIC" id="fig|1619248.3.peg.4240"/>
<dbReference type="GO" id="GO:0042803">
    <property type="term" value="F:protein homodimerization activity"/>
    <property type="evidence" value="ECO:0007669"/>
    <property type="project" value="InterPro"/>
</dbReference>
<dbReference type="NCBIfam" id="NF010748">
    <property type="entry name" value="PRK14150.1"/>
    <property type="match status" value="1"/>
</dbReference>
<feature type="region of interest" description="Disordered" evidence="13">
    <location>
        <begin position="1"/>
        <end position="49"/>
    </location>
</feature>
<dbReference type="SUPFAM" id="SSF51064">
    <property type="entry name" value="Head domain of nucleotide exchange factor GrpE"/>
    <property type="match status" value="1"/>
</dbReference>
<evidence type="ECO:0000256" key="5">
    <source>
        <dbReference type="ARBA" id="ARBA00023016"/>
    </source>
</evidence>
<dbReference type="AlphaFoldDB" id="A0A0F1AF26"/>
<dbReference type="PRINTS" id="PR00773">
    <property type="entry name" value="GRPEPROTEIN"/>
</dbReference>
<dbReference type="GO" id="GO:0005829">
    <property type="term" value="C:cytosol"/>
    <property type="evidence" value="ECO:0007669"/>
    <property type="project" value="TreeGrafter"/>
</dbReference>
<dbReference type="GO" id="GO:0051082">
    <property type="term" value="F:unfolded protein binding"/>
    <property type="evidence" value="ECO:0007669"/>
    <property type="project" value="TreeGrafter"/>
</dbReference>
<dbReference type="PANTHER" id="PTHR21237">
    <property type="entry name" value="GRPE PROTEIN"/>
    <property type="match status" value="1"/>
</dbReference>
<dbReference type="GO" id="GO:0051087">
    <property type="term" value="F:protein-folding chaperone binding"/>
    <property type="evidence" value="ECO:0007669"/>
    <property type="project" value="InterPro"/>
</dbReference>
<protein>
    <recommendedName>
        <fullName evidence="8 10">Protein GrpE</fullName>
    </recommendedName>
    <alternativeName>
        <fullName evidence="9 10">HSP-70 cofactor</fullName>
    </alternativeName>
</protein>
<comment type="caution">
    <text evidence="14">The sequence shown here is derived from an EMBL/GenBank/DDBJ whole genome shotgun (WGS) entry which is preliminary data.</text>
</comment>
<evidence type="ECO:0000256" key="10">
    <source>
        <dbReference type="HAMAP-Rule" id="MF_01151"/>
    </source>
</evidence>
<comment type="subunit">
    <text evidence="3 10">Homodimer.</text>
</comment>
<dbReference type="Gene3D" id="3.90.20.20">
    <property type="match status" value="1"/>
</dbReference>
<proteinExistence type="inferred from homology"/>
<evidence type="ECO:0000313" key="15">
    <source>
        <dbReference type="Proteomes" id="UP000033352"/>
    </source>
</evidence>
<evidence type="ECO:0000256" key="7">
    <source>
        <dbReference type="ARBA" id="ARBA00053401"/>
    </source>
</evidence>
<gene>
    <name evidence="10" type="primary">grpE</name>
    <name evidence="14" type="ORF">SS37_22035</name>
</gene>
<evidence type="ECO:0000256" key="1">
    <source>
        <dbReference type="ARBA" id="ARBA00004496"/>
    </source>
</evidence>
<dbReference type="InterPro" id="IPR013805">
    <property type="entry name" value="GrpE_CC"/>
</dbReference>
<evidence type="ECO:0000256" key="8">
    <source>
        <dbReference type="ARBA" id="ARBA00072274"/>
    </source>
</evidence>
<evidence type="ECO:0000256" key="12">
    <source>
        <dbReference type="RuleBase" id="RU004478"/>
    </source>
</evidence>
<keyword evidence="5 10" id="KW-0346">Stress response</keyword>
<dbReference type="GO" id="GO:0000774">
    <property type="term" value="F:adenyl-nucleotide exchange factor activity"/>
    <property type="evidence" value="ECO:0007669"/>
    <property type="project" value="InterPro"/>
</dbReference>
<dbReference type="Gene3D" id="2.30.22.10">
    <property type="entry name" value="Head domain of nucleotide exchange factor GrpE"/>
    <property type="match status" value="1"/>
</dbReference>
<dbReference type="NCBIfam" id="NF010738">
    <property type="entry name" value="PRK14140.1"/>
    <property type="match status" value="1"/>
</dbReference>
<evidence type="ECO:0000256" key="11">
    <source>
        <dbReference type="RuleBase" id="RU000639"/>
    </source>
</evidence>
<dbReference type="InterPro" id="IPR009012">
    <property type="entry name" value="GrpE_head"/>
</dbReference>
<dbReference type="PANTHER" id="PTHR21237:SF23">
    <property type="entry name" value="GRPE PROTEIN HOMOLOG, MITOCHONDRIAL"/>
    <property type="match status" value="1"/>
</dbReference>
<accession>A0A0F1AF26</accession>
<reference evidence="14 15" key="1">
    <citation type="submission" date="2015-03" db="EMBL/GenBank/DDBJ databases">
        <authorList>
            <person name="McCorrison J."/>
            <person name="Sanka R."/>
            <person name="Adams M."/>
            <person name="Brinkac L."/>
            <person name="Nierman W."/>
            <person name="Sutton G."/>
            <person name="Nelson K."/>
            <person name="Kiedrowski L."/>
            <person name="Guerrero D."/>
            <person name="Bonomo R."/>
        </authorList>
    </citation>
    <scope>NUCLEOTIDE SEQUENCE [LARGE SCALE GENOMIC DNA]</scope>
    <source>
        <strain evidence="14 15">35699</strain>
    </source>
</reference>
<feature type="compositionally biased region" description="Basic and acidic residues" evidence="13">
    <location>
        <begin position="1"/>
        <end position="16"/>
    </location>
</feature>
<dbReference type="FunFam" id="3.90.20.20:FF:000001">
    <property type="entry name" value="Protein GrpE"/>
    <property type="match status" value="1"/>
</dbReference>
<dbReference type="FunFam" id="2.30.22.10:FF:000001">
    <property type="entry name" value="Protein GrpE"/>
    <property type="match status" value="1"/>
</dbReference>
<dbReference type="Proteomes" id="UP000033352">
    <property type="component" value="Unassembled WGS sequence"/>
</dbReference>
<evidence type="ECO:0000256" key="9">
    <source>
        <dbReference type="ARBA" id="ARBA00076414"/>
    </source>
</evidence>
<dbReference type="SUPFAM" id="SSF58014">
    <property type="entry name" value="Coiled-coil domain of nucleotide exchange factor GrpE"/>
    <property type="match status" value="1"/>
</dbReference>
<dbReference type="NCBIfam" id="NF007655">
    <property type="entry name" value="PRK10325.1"/>
    <property type="match status" value="1"/>
</dbReference>
<dbReference type="CDD" id="cd00446">
    <property type="entry name" value="GrpE"/>
    <property type="match status" value="1"/>
</dbReference>
<evidence type="ECO:0000313" key="14">
    <source>
        <dbReference type="EMBL" id="KJN19580.1"/>
    </source>
</evidence>
<evidence type="ECO:0000256" key="4">
    <source>
        <dbReference type="ARBA" id="ARBA00022490"/>
    </source>
</evidence>
<dbReference type="Pfam" id="PF01025">
    <property type="entry name" value="GrpE"/>
    <property type="match status" value="1"/>
</dbReference>
<comment type="subcellular location">
    <subcellularLocation>
        <location evidence="1 10">Cytoplasm</location>
    </subcellularLocation>
</comment>
<dbReference type="HAMAP" id="MF_01151">
    <property type="entry name" value="GrpE"/>
    <property type="match status" value="1"/>
</dbReference>
<sequence>MQKNAEKFMSSKEQKTPEGQAPEEIITEQHDEVEAVEPDASAEQVDPRDEKIANLEAQLVEAQNRERDSVLRIKAEMENLRRRTEQDVEKAHKFALEKFVNELLPVIDSLDRALEVADKANPDNAAMIEGIELTLKSMLDVVRKFGVEVIADTDVPLDPNVHQAIAMVESEEIEAGKVLGVMQKGYTLNGRTIRAAMVTVAKAKA</sequence>
<dbReference type="EMBL" id="JZYX01000060">
    <property type="protein sequence ID" value="KJN19580.1"/>
    <property type="molecule type" value="Genomic_DNA"/>
</dbReference>
<name>A0A0F1AF26_9ENTR</name>
<dbReference type="PROSITE" id="PS01071">
    <property type="entry name" value="GRPE"/>
    <property type="match status" value="1"/>
</dbReference>
<dbReference type="InterPro" id="IPR000740">
    <property type="entry name" value="GrpE"/>
</dbReference>
<evidence type="ECO:0000256" key="13">
    <source>
        <dbReference type="SAM" id="MobiDB-lite"/>
    </source>
</evidence>
<organism evidence="14 15">
    <name type="scientific">Enterobacter sichuanensis</name>
    <dbReference type="NCBI Taxonomy" id="2071710"/>
    <lineage>
        <taxon>Bacteria</taxon>
        <taxon>Pseudomonadati</taxon>
        <taxon>Pseudomonadota</taxon>
        <taxon>Gammaproteobacteria</taxon>
        <taxon>Enterobacterales</taxon>
        <taxon>Enterobacteriaceae</taxon>
        <taxon>Enterobacter</taxon>
        <taxon>Enterobacter cloacae complex</taxon>
    </lineage>
</organism>
<comment type="similarity">
    <text evidence="2 10 12">Belongs to the GrpE family.</text>
</comment>
<keyword evidence="4 10" id="KW-0963">Cytoplasm</keyword>
<evidence type="ECO:0000256" key="2">
    <source>
        <dbReference type="ARBA" id="ARBA00009054"/>
    </source>
</evidence>
<comment type="function">
    <text evidence="7 10 11">Participates actively in the response to hyperosmotic and heat shock by preventing the aggregation of stress-denatured proteins, in association with DnaK and GrpE. It is the nucleotide exchange factor for DnaK and may function as a thermosensor. Unfolded proteins bind initially to DnaJ; upon interaction with the DnaJ-bound protein, DnaK hydrolyzes its bound ATP, resulting in the formation of a stable complex. GrpE releases ADP from DnaK; ATP binding to DnaK triggers the release of the substrate protein, thus completing the reaction cycle. Several rounds of ATP-dependent interactions between DnaJ, DnaK and GrpE are required for fully efficient folding.</text>
</comment>
<evidence type="ECO:0000256" key="3">
    <source>
        <dbReference type="ARBA" id="ARBA00011738"/>
    </source>
</evidence>
<evidence type="ECO:0000256" key="6">
    <source>
        <dbReference type="ARBA" id="ARBA00023186"/>
    </source>
</evidence>
<keyword evidence="6 10" id="KW-0143">Chaperone</keyword>